<protein>
    <submittedName>
        <fullName evidence="3">Uncharacterized protein</fullName>
    </submittedName>
</protein>
<accession>A0A6C0KCZ2</accession>
<name>A0A6C0KCZ2_9ZZZZ</name>
<evidence type="ECO:0000256" key="2">
    <source>
        <dbReference type="ARBA" id="ARBA00022801"/>
    </source>
</evidence>
<dbReference type="InterPro" id="IPR004947">
    <property type="entry name" value="DNase_II"/>
</dbReference>
<dbReference type="GO" id="GO:0004531">
    <property type="term" value="F:deoxyribonuclease II activity"/>
    <property type="evidence" value="ECO:0007669"/>
    <property type="project" value="InterPro"/>
</dbReference>
<dbReference type="GO" id="GO:0006309">
    <property type="term" value="P:apoptotic DNA fragmentation"/>
    <property type="evidence" value="ECO:0007669"/>
    <property type="project" value="TreeGrafter"/>
</dbReference>
<dbReference type="AlphaFoldDB" id="A0A6C0KCZ2"/>
<organism evidence="3">
    <name type="scientific">viral metagenome</name>
    <dbReference type="NCBI Taxonomy" id="1070528"/>
    <lineage>
        <taxon>unclassified sequences</taxon>
        <taxon>metagenomes</taxon>
        <taxon>organismal metagenomes</taxon>
    </lineage>
</organism>
<evidence type="ECO:0000256" key="1">
    <source>
        <dbReference type="ARBA" id="ARBA00007527"/>
    </source>
</evidence>
<dbReference type="PANTHER" id="PTHR10858">
    <property type="entry name" value="DEOXYRIBONUCLEASE II"/>
    <property type="match status" value="1"/>
</dbReference>
<dbReference type="PANTHER" id="PTHR10858:SF30">
    <property type="entry name" value="CELL-DEATH-RELATED NUCLEASE 7"/>
    <property type="match status" value="1"/>
</dbReference>
<keyword evidence="2" id="KW-0378">Hydrolase</keyword>
<comment type="similarity">
    <text evidence="1">Belongs to the DNase II family.</text>
</comment>
<dbReference type="Pfam" id="PF03265">
    <property type="entry name" value="DNase_II"/>
    <property type="match status" value="1"/>
</dbReference>
<dbReference type="EMBL" id="MN740869">
    <property type="protein sequence ID" value="QHU15885.1"/>
    <property type="molecule type" value="Genomic_DNA"/>
</dbReference>
<evidence type="ECO:0000313" key="3">
    <source>
        <dbReference type="EMBL" id="QHU15885.1"/>
    </source>
</evidence>
<reference evidence="3" key="1">
    <citation type="journal article" date="2020" name="Nature">
        <title>Giant virus diversity and host interactions through global metagenomics.</title>
        <authorList>
            <person name="Schulz F."/>
            <person name="Roux S."/>
            <person name="Paez-Espino D."/>
            <person name="Jungbluth S."/>
            <person name="Walsh D.A."/>
            <person name="Denef V.J."/>
            <person name="McMahon K.D."/>
            <person name="Konstantinidis K.T."/>
            <person name="Eloe-Fadrosh E.A."/>
            <person name="Kyrpides N.C."/>
            <person name="Woyke T."/>
        </authorList>
    </citation>
    <scope>NUCLEOTIDE SEQUENCE</scope>
    <source>
        <strain evidence="3">GVMAG-S-3300010158-109</strain>
    </source>
</reference>
<sequence>MFLSIALKKPNGTSYCWMDVGSKKELEMGDDINHWIERVMKNVLNEHSIICYNDEEPGDSKATSKGHSKGVVAWNTQKIGWLIHSVPKYPSVSSSSSSLSQIEPPQLIYGQSFVYMEFDFEKDKLCAIIDQLSIMEAHIFHSKISNPSFLINIHSKKDICISPFSSKIIHIAKSSSWRKDLYEDCIYDHMKSAVLCETWAKPSSPSTDTVKNVKTIRWPNGDKYQTTQDHSKYAVSMDVNHPWVFIGDINHMESQTRRGGGGLMIQDLRLWTAIHHLFMEYTDVVSNPLHEVVRPKKWWACFECLDD</sequence>
<proteinExistence type="inferred from homology"/>